<dbReference type="Pfam" id="PF14322">
    <property type="entry name" value="SusD-like_3"/>
    <property type="match status" value="1"/>
</dbReference>
<keyword evidence="4" id="KW-0472">Membrane</keyword>
<evidence type="ECO:0000259" key="7">
    <source>
        <dbReference type="Pfam" id="PF14322"/>
    </source>
</evidence>
<evidence type="ECO:0000313" key="9">
    <source>
        <dbReference type="Proteomes" id="UP000829517"/>
    </source>
</evidence>
<name>A0ABS9J4F7_9FLAO</name>
<sequence length="570" mass="64684">MKNIYRLSIILVSLISFFGCEDDFLDQPPKDLLVDETYWTNEGNVRTFAFGFYTGYFRGYGSGYTWGSYFSGQSLNDDFAPTNPPQFQQQVPASGGGWSFSYVRKANIFINRVQTVPMEEEAINHWTGVGRFFRGMEYHDLVNRFGDVPYYDEELSENDSELLYKERDDRSFVMDKVLEDFQFAANNVRTTVDAQGSEVNRDVVLAYMSRIFLFEGTWQKYHENNTSKAAEYLEAAKWAAKQVIDGGNYSLGNYRNVFNSLDLASNPEVILFREYEAGLLTHSLNSYNNKEPQTGASKNAFESYLANDGLPIDISPAYQGDMGVENAMSNRDARMYETFVPNVLRINGIDFNFSTTGYAVHKFLNEEIKDDPEGSSNLNPTDAPIIRYGEVLVNYAEAAAELASVGGPSLSQQDINISINVLRDRTGVNLPHLQVSGSSVAVNGTTYDDPNRDSDVTPILWEIRRERRIELMMEGFRLDDLRRWKKLEYTDMIENEDINRGAWIVKSDYPDANLESISLTEGDQGYIIPASAQESARVFDNPRVYLSPIPLDQIKLYSDQGVVLEQNPGW</sequence>
<protein>
    <submittedName>
        <fullName evidence="8">RagB/SusD family nutrient uptake outer membrane protein</fullName>
    </submittedName>
</protein>
<dbReference type="Pfam" id="PF07980">
    <property type="entry name" value="SusD_RagB"/>
    <property type="match status" value="1"/>
</dbReference>
<dbReference type="InterPro" id="IPR011990">
    <property type="entry name" value="TPR-like_helical_dom_sf"/>
</dbReference>
<dbReference type="RefSeq" id="WP_236959277.1">
    <property type="nucleotide sequence ID" value="NZ_JAETXX010000006.1"/>
</dbReference>
<organism evidence="8 9">
    <name type="scientific">Joostella atrarenae</name>
    <dbReference type="NCBI Taxonomy" id="679257"/>
    <lineage>
        <taxon>Bacteria</taxon>
        <taxon>Pseudomonadati</taxon>
        <taxon>Bacteroidota</taxon>
        <taxon>Flavobacteriia</taxon>
        <taxon>Flavobacteriales</taxon>
        <taxon>Flavobacteriaceae</taxon>
        <taxon>Joostella</taxon>
    </lineage>
</organism>
<keyword evidence="5" id="KW-0998">Cell outer membrane</keyword>
<dbReference type="InterPro" id="IPR012944">
    <property type="entry name" value="SusD_RagB_dom"/>
</dbReference>
<evidence type="ECO:0000256" key="2">
    <source>
        <dbReference type="ARBA" id="ARBA00006275"/>
    </source>
</evidence>
<dbReference type="Proteomes" id="UP000829517">
    <property type="component" value="Unassembled WGS sequence"/>
</dbReference>
<reference evidence="8 9" key="1">
    <citation type="submission" date="2021-01" db="EMBL/GenBank/DDBJ databases">
        <title>Genome sequencing of Joostella atrarenae M1-2 (= KCTC 23194).</title>
        <authorList>
            <person name="Zakaria M.R."/>
            <person name="Lam M.Q."/>
            <person name="Chong C.S."/>
        </authorList>
    </citation>
    <scope>NUCLEOTIDE SEQUENCE [LARGE SCALE GENOMIC DNA]</scope>
    <source>
        <strain evidence="8 9">M1-2</strain>
    </source>
</reference>
<dbReference type="Gene3D" id="1.25.40.390">
    <property type="match status" value="1"/>
</dbReference>
<comment type="similarity">
    <text evidence="2">Belongs to the SusD family.</text>
</comment>
<keyword evidence="3" id="KW-0732">Signal</keyword>
<proteinExistence type="inferred from homology"/>
<evidence type="ECO:0000256" key="3">
    <source>
        <dbReference type="ARBA" id="ARBA00022729"/>
    </source>
</evidence>
<evidence type="ECO:0000256" key="1">
    <source>
        <dbReference type="ARBA" id="ARBA00004442"/>
    </source>
</evidence>
<evidence type="ECO:0000313" key="8">
    <source>
        <dbReference type="EMBL" id="MCF8715314.1"/>
    </source>
</evidence>
<feature type="domain" description="SusD-like N-terminal" evidence="7">
    <location>
        <begin position="102"/>
        <end position="213"/>
    </location>
</feature>
<evidence type="ECO:0000259" key="6">
    <source>
        <dbReference type="Pfam" id="PF07980"/>
    </source>
</evidence>
<comment type="caution">
    <text evidence="8">The sequence shown here is derived from an EMBL/GenBank/DDBJ whole genome shotgun (WGS) entry which is preliminary data.</text>
</comment>
<feature type="domain" description="RagB/SusD" evidence="6">
    <location>
        <begin position="295"/>
        <end position="570"/>
    </location>
</feature>
<keyword evidence="9" id="KW-1185">Reference proteome</keyword>
<gene>
    <name evidence="8" type="ORF">JM658_10790</name>
</gene>
<evidence type="ECO:0000256" key="5">
    <source>
        <dbReference type="ARBA" id="ARBA00023237"/>
    </source>
</evidence>
<dbReference type="InterPro" id="IPR033985">
    <property type="entry name" value="SusD-like_N"/>
</dbReference>
<comment type="subcellular location">
    <subcellularLocation>
        <location evidence="1">Cell outer membrane</location>
    </subcellularLocation>
</comment>
<evidence type="ECO:0000256" key="4">
    <source>
        <dbReference type="ARBA" id="ARBA00023136"/>
    </source>
</evidence>
<dbReference type="SUPFAM" id="SSF48452">
    <property type="entry name" value="TPR-like"/>
    <property type="match status" value="1"/>
</dbReference>
<dbReference type="EMBL" id="JAETXX010000006">
    <property type="protein sequence ID" value="MCF8715314.1"/>
    <property type="molecule type" value="Genomic_DNA"/>
</dbReference>
<dbReference type="PROSITE" id="PS51257">
    <property type="entry name" value="PROKAR_LIPOPROTEIN"/>
    <property type="match status" value="1"/>
</dbReference>
<accession>A0ABS9J4F7</accession>